<feature type="transmembrane region" description="Helical" evidence="9">
    <location>
        <begin position="7"/>
        <end position="25"/>
    </location>
</feature>
<reference evidence="11 12" key="2">
    <citation type="journal article" date="2010" name="Nucleic Acids Res.">
        <title>BeetleBase in 2010: revisions to provide comprehensive genomic information for Tribolium castaneum.</title>
        <authorList>
            <person name="Kim H.S."/>
            <person name="Murphy T."/>
            <person name="Xia J."/>
            <person name="Caragea D."/>
            <person name="Park Y."/>
            <person name="Beeman R.W."/>
            <person name="Lorenzen M.D."/>
            <person name="Butcher S."/>
            <person name="Manak J.R."/>
            <person name="Brown S.J."/>
        </authorList>
    </citation>
    <scope>GENOME REANNOTATION</scope>
    <source>
        <strain evidence="11 12">Georgia GA2</strain>
    </source>
</reference>
<sequence>MINLSHYLIGMAFYPAVMLIILSEAPKFAQNVETNTTTFNLSEIMFNFFIIVVFLWAWYHQHVATVILANLRKNKKGDVVDQGYRLPEGDWFNYLSSPHSTAEIIMYTALTLLLAKNTSWLYVYAWILSNQIETILLSHWWYLDRFKNFPPQRKALIPFIY</sequence>
<dbReference type="GO" id="GO:0005789">
    <property type="term" value="C:endoplasmic reticulum membrane"/>
    <property type="evidence" value="ECO:0007669"/>
    <property type="project" value="UniProtKB-SubCell"/>
</dbReference>
<evidence type="ECO:0000259" key="10">
    <source>
        <dbReference type="Pfam" id="PF02544"/>
    </source>
</evidence>
<dbReference type="PANTHER" id="PTHR14624">
    <property type="entry name" value="DFG10 PROTEIN"/>
    <property type="match status" value="1"/>
</dbReference>
<dbReference type="OMA" id="WILIAYD"/>
<evidence type="ECO:0000256" key="9">
    <source>
        <dbReference type="RuleBase" id="RU367081"/>
    </source>
</evidence>
<evidence type="ECO:0000256" key="7">
    <source>
        <dbReference type="ARBA" id="ARBA00047186"/>
    </source>
</evidence>
<dbReference type="PROSITE" id="PS50244">
    <property type="entry name" value="S5A_REDUCTASE"/>
    <property type="match status" value="1"/>
</dbReference>
<evidence type="ECO:0000256" key="3">
    <source>
        <dbReference type="ARBA" id="ARBA00022692"/>
    </source>
</evidence>
<dbReference type="InterPro" id="IPR001104">
    <property type="entry name" value="3-oxo-5_a-steroid_4-DH_C"/>
</dbReference>
<reference evidence="11 12" key="1">
    <citation type="journal article" date="2008" name="Nature">
        <title>The genome of the model beetle and pest Tribolium castaneum.</title>
        <authorList>
            <consortium name="Tribolium Genome Sequencing Consortium"/>
            <person name="Richards S."/>
            <person name="Gibbs R.A."/>
            <person name="Weinstock G.M."/>
            <person name="Brown S.J."/>
            <person name="Denell R."/>
            <person name="Beeman R.W."/>
            <person name="Gibbs R."/>
            <person name="Beeman R.W."/>
            <person name="Brown S.J."/>
            <person name="Bucher G."/>
            <person name="Friedrich M."/>
            <person name="Grimmelikhuijzen C.J."/>
            <person name="Klingler M."/>
            <person name="Lorenzen M."/>
            <person name="Richards S."/>
            <person name="Roth S."/>
            <person name="Schroder R."/>
            <person name="Tautz D."/>
            <person name="Zdobnov E.M."/>
            <person name="Muzny D."/>
            <person name="Gibbs R.A."/>
            <person name="Weinstock G.M."/>
            <person name="Attaway T."/>
            <person name="Bell S."/>
            <person name="Buhay C.J."/>
            <person name="Chandrabose M.N."/>
            <person name="Chavez D."/>
            <person name="Clerk-Blankenburg K.P."/>
            <person name="Cree A."/>
            <person name="Dao M."/>
            <person name="Davis C."/>
            <person name="Chacko J."/>
            <person name="Dinh H."/>
            <person name="Dugan-Rocha S."/>
            <person name="Fowler G."/>
            <person name="Garner T.T."/>
            <person name="Garnes J."/>
            <person name="Gnirke A."/>
            <person name="Hawes A."/>
            <person name="Hernandez J."/>
            <person name="Hines S."/>
            <person name="Holder M."/>
            <person name="Hume J."/>
            <person name="Jhangiani S.N."/>
            <person name="Joshi V."/>
            <person name="Khan Z.M."/>
            <person name="Jackson L."/>
            <person name="Kovar C."/>
            <person name="Kowis A."/>
            <person name="Lee S."/>
            <person name="Lewis L.R."/>
            <person name="Margolis J."/>
            <person name="Morgan M."/>
            <person name="Nazareth L.V."/>
            <person name="Nguyen N."/>
            <person name="Okwuonu G."/>
            <person name="Parker D."/>
            <person name="Richards S."/>
            <person name="Ruiz S.J."/>
            <person name="Santibanez J."/>
            <person name="Savard J."/>
            <person name="Scherer S.E."/>
            <person name="Schneider B."/>
            <person name="Sodergren E."/>
            <person name="Tautz D."/>
            <person name="Vattahil S."/>
            <person name="Villasana D."/>
            <person name="White C.S."/>
            <person name="Wright R."/>
            <person name="Park Y."/>
            <person name="Beeman R.W."/>
            <person name="Lord J."/>
            <person name="Oppert B."/>
            <person name="Lorenzen M."/>
            <person name="Brown S."/>
            <person name="Wang L."/>
            <person name="Savard J."/>
            <person name="Tautz D."/>
            <person name="Richards S."/>
            <person name="Weinstock G."/>
            <person name="Gibbs R.A."/>
            <person name="Liu Y."/>
            <person name="Worley K."/>
            <person name="Weinstock G."/>
            <person name="Elsik C.G."/>
            <person name="Reese J.T."/>
            <person name="Elhaik E."/>
            <person name="Landan G."/>
            <person name="Graur D."/>
            <person name="Arensburger P."/>
            <person name="Atkinson P."/>
            <person name="Beeman R.W."/>
            <person name="Beidler J."/>
            <person name="Brown S.J."/>
            <person name="Demuth J.P."/>
            <person name="Drury D.W."/>
            <person name="Du Y.Z."/>
            <person name="Fujiwara H."/>
            <person name="Lorenzen M."/>
            <person name="Maselli V."/>
            <person name="Osanai M."/>
            <person name="Park Y."/>
            <person name="Robertson H.M."/>
            <person name="Tu Z."/>
            <person name="Wang J.J."/>
            <person name="Wang S."/>
            <person name="Richards S."/>
            <person name="Song H."/>
            <person name="Zhang L."/>
            <person name="Sodergren E."/>
            <person name="Werner D."/>
            <person name="Stanke M."/>
            <person name="Morgenstern B."/>
            <person name="Solovyev V."/>
            <person name="Kosarev P."/>
            <person name="Brown G."/>
            <person name="Chen H.C."/>
            <person name="Ermolaeva O."/>
            <person name="Hlavina W."/>
            <person name="Kapustin Y."/>
            <person name="Kiryutin B."/>
            <person name="Kitts P."/>
            <person name="Maglott D."/>
            <person name="Pruitt K."/>
            <person name="Sapojnikov V."/>
            <person name="Souvorov A."/>
            <person name="Mackey A.J."/>
            <person name="Waterhouse R.M."/>
            <person name="Wyder S."/>
            <person name="Zdobnov E.M."/>
            <person name="Zdobnov E.M."/>
            <person name="Wyder S."/>
            <person name="Kriventseva E.V."/>
            <person name="Kadowaki T."/>
            <person name="Bork P."/>
            <person name="Aranda M."/>
            <person name="Bao R."/>
            <person name="Beermann A."/>
            <person name="Berns N."/>
            <person name="Bolognesi R."/>
            <person name="Bonneton F."/>
            <person name="Bopp D."/>
            <person name="Brown S.J."/>
            <person name="Bucher G."/>
            <person name="Butts T."/>
            <person name="Chaumot A."/>
            <person name="Denell R.E."/>
            <person name="Ferrier D.E."/>
            <person name="Friedrich M."/>
            <person name="Gordon C.M."/>
            <person name="Jindra M."/>
            <person name="Klingler M."/>
            <person name="Lan Q."/>
            <person name="Lattorff H.M."/>
            <person name="Laudet V."/>
            <person name="von Levetsow C."/>
            <person name="Liu Z."/>
            <person name="Lutz R."/>
            <person name="Lynch J.A."/>
            <person name="da Fonseca R.N."/>
            <person name="Posnien N."/>
            <person name="Reuter R."/>
            <person name="Roth S."/>
            <person name="Savard J."/>
            <person name="Schinko J.B."/>
            <person name="Schmitt C."/>
            <person name="Schoppmeier M."/>
            <person name="Schroder R."/>
            <person name="Shippy T.D."/>
            <person name="Simonnet F."/>
            <person name="Marques-Souza H."/>
            <person name="Tautz D."/>
            <person name="Tomoyasu Y."/>
            <person name="Trauner J."/>
            <person name="Van der Zee M."/>
            <person name="Vervoort M."/>
            <person name="Wittkopp N."/>
            <person name="Wimmer E.A."/>
            <person name="Yang X."/>
            <person name="Jones A.K."/>
            <person name="Sattelle D.B."/>
            <person name="Ebert P.R."/>
            <person name="Nelson D."/>
            <person name="Scott J.G."/>
            <person name="Beeman R.W."/>
            <person name="Muthukrishnan S."/>
            <person name="Kramer K.J."/>
            <person name="Arakane Y."/>
            <person name="Beeman R.W."/>
            <person name="Zhu Q."/>
            <person name="Hogenkamp D."/>
            <person name="Dixit R."/>
            <person name="Oppert B."/>
            <person name="Jiang H."/>
            <person name="Zou Z."/>
            <person name="Marshall J."/>
            <person name="Elpidina E."/>
            <person name="Vinokurov K."/>
            <person name="Oppert C."/>
            <person name="Zou Z."/>
            <person name="Evans J."/>
            <person name="Lu Z."/>
            <person name="Zhao P."/>
            <person name="Sumathipala N."/>
            <person name="Altincicek B."/>
            <person name="Vilcinskas A."/>
            <person name="Williams M."/>
            <person name="Hultmark D."/>
            <person name="Hetru C."/>
            <person name="Jiang H."/>
            <person name="Grimmelikhuijzen C.J."/>
            <person name="Hauser F."/>
            <person name="Cazzamali G."/>
            <person name="Williamson M."/>
            <person name="Park Y."/>
            <person name="Li B."/>
            <person name="Tanaka Y."/>
            <person name="Predel R."/>
            <person name="Neupert S."/>
            <person name="Schachtner J."/>
            <person name="Verleyen P."/>
            <person name="Raible F."/>
            <person name="Bork P."/>
            <person name="Friedrich M."/>
            <person name="Walden K.K."/>
            <person name="Robertson H.M."/>
            <person name="Angeli S."/>
            <person name="Foret S."/>
            <person name="Bucher G."/>
            <person name="Schuetz S."/>
            <person name="Maleszka R."/>
            <person name="Wimmer E.A."/>
            <person name="Beeman R.W."/>
            <person name="Lorenzen M."/>
            <person name="Tomoyasu Y."/>
            <person name="Miller S.C."/>
            <person name="Grossmann D."/>
            <person name="Bucher G."/>
        </authorList>
    </citation>
    <scope>NUCLEOTIDE SEQUENCE [LARGE SCALE GENOMIC DNA]</scope>
    <source>
        <strain evidence="11 12">Georgia GA2</strain>
    </source>
</reference>
<comment type="similarity">
    <text evidence="6 9">Belongs to the steroid 5-alpha reductase family. Polyprenal reductase subfamily.</text>
</comment>
<evidence type="ECO:0000313" key="12">
    <source>
        <dbReference type="Proteomes" id="UP000007266"/>
    </source>
</evidence>
<comment type="subcellular location">
    <subcellularLocation>
        <location evidence="1">Endomembrane system</location>
        <topology evidence="1">Multi-pass membrane protein</topology>
    </subcellularLocation>
    <subcellularLocation>
        <location evidence="9">Endoplasmic reticulum membrane</location>
    </subcellularLocation>
</comment>
<feature type="transmembrane region" description="Helical" evidence="9">
    <location>
        <begin position="45"/>
        <end position="71"/>
    </location>
</feature>
<keyword evidence="4 9" id="KW-1133">Transmembrane helix</keyword>
<feature type="domain" description="3-oxo-5-alpha-steroid 4-dehydrogenase C-terminal" evidence="10">
    <location>
        <begin position="45"/>
        <end position="161"/>
    </location>
</feature>
<comment type="caution">
    <text evidence="9">Lacks conserved residue(s) required for the propagation of feature annotation.</text>
</comment>
<evidence type="ECO:0000256" key="5">
    <source>
        <dbReference type="ARBA" id="ARBA00023136"/>
    </source>
</evidence>
<keyword evidence="3 9" id="KW-0812">Transmembrane</keyword>
<keyword evidence="5 9" id="KW-0472">Membrane</keyword>
<keyword evidence="9" id="KW-0560">Oxidoreductase</keyword>
<name>A0A139WIU5_TRICA</name>
<dbReference type="PANTHER" id="PTHR14624:SF0">
    <property type="entry name" value="POLYPRENOL REDUCTASE"/>
    <property type="match status" value="1"/>
</dbReference>
<dbReference type="AlphaFoldDB" id="A0A139WIU5"/>
<dbReference type="GO" id="GO:0160198">
    <property type="term" value="F:polyprenal reductase activity"/>
    <property type="evidence" value="ECO:0007669"/>
    <property type="project" value="UniProtKB-EC"/>
</dbReference>
<dbReference type="GO" id="GO:0005783">
    <property type="term" value="C:endoplasmic reticulum"/>
    <property type="evidence" value="ECO:0000318"/>
    <property type="project" value="GO_Central"/>
</dbReference>
<evidence type="ECO:0000256" key="1">
    <source>
        <dbReference type="ARBA" id="ARBA00004127"/>
    </source>
</evidence>
<dbReference type="STRING" id="7070.A0A139WIU5"/>
<organism evidence="11 12">
    <name type="scientific">Tribolium castaneum</name>
    <name type="common">Red flour beetle</name>
    <dbReference type="NCBI Taxonomy" id="7070"/>
    <lineage>
        <taxon>Eukaryota</taxon>
        <taxon>Metazoa</taxon>
        <taxon>Ecdysozoa</taxon>
        <taxon>Arthropoda</taxon>
        <taxon>Hexapoda</taxon>
        <taxon>Insecta</taxon>
        <taxon>Pterygota</taxon>
        <taxon>Neoptera</taxon>
        <taxon>Endopterygota</taxon>
        <taxon>Coleoptera</taxon>
        <taxon>Polyphaga</taxon>
        <taxon>Cucujiformia</taxon>
        <taxon>Tenebrionidae</taxon>
        <taxon>Tenebrionidae incertae sedis</taxon>
        <taxon>Tribolium</taxon>
    </lineage>
</organism>
<comment type="pathway">
    <text evidence="9">Protein modification; protein glycosylation.</text>
</comment>
<comment type="catalytic activity">
    <reaction evidence="8 9">
        <text>a di-trans,poly-cis-dolichal + NADP(+) = a di-trans,poly-cis-polyprenal + NADPH + H(+)</text>
        <dbReference type="Rhea" id="RHEA:80727"/>
        <dbReference type="Rhea" id="RHEA-COMP:19536"/>
        <dbReference type="Rhea" id="RHEA-COMP:19537"/>
        <dbReference type="ChEBI" id="CHEBI:15378"/>
        <dbReference type="ChEBI" id="CHEBI:57783"/>
        <dbReference type="ChEBI" id="CHEBI:58349"/>
        <dbReference type="ChEBI" id="CHEBI:231623"/>
        <dbReference type="ChEBI" id="CHEBI:231637"/>
        <dbReference type="EC" id="1.3.1.94"/>
    </reaction>
    <physiologicalReaction direction="right-to-left" evidence="8 9">
        <dbReference type="Rhea" id="RHEA:80729"/>
    </physiologicalReaction>
</comment>
<evidence type="ECO:0000313" key="11">
    <source>
        <dbReference type="EMBL" id="KYB27883.1"/>
    </source>
</evidence>
<dbReference type="InParanoid" id="A0A139WIU5"/>
<evidence type="ECO:0000256" key="6">
    <source>
        <dbReference type="ARBA" id="ARBA00046320"/>
    </source>
</evidence>
<dbReference type="Proteomes" id="UP000007266">
    <property type="component" value="Linkage group 4"/>
</dbReference>
<proteinExistence type="inferred from homology"/>
<dbReference type="EC" id="1.3.1.94" evidence="2 9"/>
<protein>
    <recommendedName>
        <fullName evidence="7 9">Polyprenal reductase</fullName>
        <ecNumber evidence="2 9">1.3.1.94</ecNumber>
    </recommendedName>
</protein>
<dbReference type="GO" id="GO:0102389">
    <property type="term" value="F:polyprenol reductase activity"/>
    <property type="evidence" value="ECO:0000318"/>
    <property type="project" value="GO_Central"/>
</dbReference>
<evidence type="ECO:0000256" key="8">
    <source>
        <dbReference type="ARBA" id="ARBA00049427"/>
    </source>
</evidence>
<dbReference type="EMBL" id="KQ971338">
    <property type="protein sequence ID" value="KYB27883.1"/>
    <property type="molecule type" value="Genomic_DNA"/>
</dbReference>
<evidence type="ECO:0000256" key="4">
    <source>
        <dbReference type="ARBA" id="ARBA00022989"/>
    </source>
</evidence>
<evidence type="ECO:0000256" key="2">
    <source>
        <dbReference type="ARBA" id="ARBA00012522"/>
    </source>
</evidence>
<dbReference type="UniPathway" id="UPA00378"/>
<dbReference type="GO" id="GO:0006488">
    <property type="term" value="P:dolichol-linked oligosaccharide biosynthetic process"/>
    <property type="evidence" value="ECO:0007669"/>
    <property type="project" value="UniProtKB-UniRule"/>
</dbReference>
<gene>
    <name evidence="11" type="primary">AUGUSTUS-3.0.2_34651</name>
    <name evidence="11" type="ORF">TcasGA2_TC034651</name>
</gene>
<accession>A0A139WIU5</accession>
<dbReference type="Pfam" id="PF02544">
    <property type="entry name" value="Steroid_dh"/>
    <property type="match status" value="1"/>
</dbReference>
<comment type="function">
    <text evidence="9">Plays a key role in early steps of protein N-linked glycosylation by being involved in the conversion of polyprenol into dolichol. Acts as a polyprenal reductase that mediates the reduction of polyprenal into dolichal in a NADP-dependent mechanism. Dolichols are required for the synthesis of dolichol-linked monosaccharides and the oligosaccharide precursor used for N-glycosylation.</text>
</comment>
<keyword evidence="12" id="KW-1185">Reference proteome</keyword>
<dbReference type="InterPro" id="IPR039698">
    <property type="entry name" value="Dfg10/SRD5A3"/>
</dbReference>
<keyword evidence="9" id="KW-0256">Endoplasmic reticulum</keyword>
<feature type="transmembrane region" description="Helical" evidence="9">
    <location>
        <begin position="91"/>
        <end position="115"/>
    </location>
</feature>
<keyword evidence="9" id="KW-0521">NADP</keyword>
<dbReference type="GO" id="GO:0016095">
    <property type="term" value="P:polyprenol catabolic process"/>
    <property type="evidence" value="ECO:0007669"/>
    <property type="project" value="UniProtKB-UniRule"/>
</dbReference>